<evidence type="ECO:0000256" key="7">
    <source>
        <dbReference type="ARBA" id="ARBA00022989"/>
    </source>
</evidence>
<accession>Q1MS72</accession>
<comment type="similarity">
    <text evidence="2">Belongs to the CorA metal ion transporter (MIT) (TC 1.A.35) family.</text>
</comment>
<dbReference type="PANTHER" id="PTHR46494:SF1">
    <property type="entry name" value="CORA FAMILY METAL ION TRANSPORTER (EUROFUNG)"/>
    <property type="match status" value="1"/>
</dbReference>
<dbReference type="GO" id="GO:0000287">
    <property type="term" value="F:magnesium ion binding"/>
    <property type="evidence" value="ECO:0007669"/>
    <property type="project" value="TreeGrafter"/>
</dbReference>
<dbReference type="SUPFAM" id="SSF144083">
    <property type="entry name" value="Magnesium transport protein CorA, transmembrane region"/>
    <property type="match status" value="1"/>
</dbReference>
<keyword evidence="5 12" id="KW-0812">Transmembrane</keyword>
<organism evidence="13 14">
    <name type="scientific">Lawsonia intracellularis (strain PHE/MN1-00)</name>
    <dbReference type="NCBI Taxonomy" id="363253"/>
    <lineage>
        <taxon>Bacteria</taxon>
        <taxon>Pseudomonadati</taxon>
        <taxon>Thermodesulfobacteriota</taxon>
        <taxon>Desulfovibrionia</taxon>
        <taxon>Desulfovibrionales</taxon>
        <taxon>Desulfovibrionaceae</taxon>
        <taxon>Lawsonia</taxon>
    </lineage>
</organism>
<keyword evidence="9 12" id="KW-0472">Membrane</keyword>
<sequence length="311" mass="36527">MKKIRYSSKHSIHKKIPIYEKIQWYDIAGSKNDLITFLDNLSISPEISEIAIENQPFPEATVFSTCAILRLPIRSEWSIPDCEYVTFLIFPDRLVTLHQSQVSLLVQLRIQYQKNTMDEDVKSIPTLISYILDNLIDANIRCFTRARLTTEEFGEKVDLATVVIKEQDAVNVRRQVSQLLSQFEDQFYALTNLETQHTKKAFLNELYDTLKDSIEAQGHLVRSLTHLEMRLRDIQQFYQYLMERKTEQRLRQLTVLSTVYMPLTLITSIYGMNFENMPGIGWEYGYFVLLGLMVLISGILIYFFYRKGWFQ</sequence>
<dbReference type="SUPFAM" id="SSF143865">
    <property type="entry name" value="CorA soluble domain-like"/>
    <property type="match status" value="1"/>
</dbReference>
<dbReference type="EMBL" id="AM180252">
    <property type="protein sequence ID" value="CAJ54153.1"/>
    <property type="molecule type" value="Genomic_DNA"/>
</dbReference>
<feature type="transmembrane region" description="Helical" evidence="12">
    <location>
        <begin position="284"/>
        <end position="305"/>
    </location>
</feature>
<evidence type="ECO:0000313" key="13">
    <source>
        <dbReference type="EMBL" id="CAJ54153.1"/>
    </source>
</evidence>
<protein>
    <submittedName>
        <fullName evidence="13">CorA, CorA-like Mg2+ transporter protein</fullName>
    </submittedName>
</protein>
<dbReference type="AlphaFoldDB" id="Q1MS72"/>
<evidence type="ECO:0000256" key="1">
    <source>
        <dbReference type="ARBA" id="ARBA00004651"/>
    </source>
</evidence>
<dbReference type="GO" id="GO:0015087">
    <property type="term" value="F:cobalt ion transmembrane transporter activity"/>
    <property type="evidence" value="ECO:0007669"/>
    <property type="project" value="TreeGrafter"/>
</dbReference>
<proteinExistence type="inferred from homology"/>
<dbReference type="KEGG" id="lip:LI0097"/>
<evidence type="ECO:0000256" key="4">
    <source>
        <dbReference type="ARBA" id="ARBA00022475"/>
    </source>
</evidence>
<keyword evidence="8" id="KW-0406">Ion transport</keyword>
<dbReference type="CDD" id="cd12821">
    <property type="entry name" value="EcCorA_ZntB-like"/>
    <property type="match status" value="1"/>
</dbReference>
<keyword evidence="3" id="KW-0813">Transport</keyword>
<dbReference type="InterPro" id="IPR045861">
    <property type="entry name" value="CorA_cytoplasmic_dom"/>
</dbReference>
<evidence type="ECO:0000256" key="6">
    <source>
        <dbReference type="ARBA" id="ARBA00022842"/>
    </source>
</evidence>
<evidence type="ECO:0000256" key="10">
    <source>
        <dbReference type="ARBA" id="ARBA00034269"/>
    </source>
</evidence>
<reference evidence="13 14" key="1">
    <citation type="submission" date="2005-11" db="EMBL/GenBank/DDBJ databases">
        <title>The complete genome sequence of Lawsonia intracellularis: the causative agent of proliferative enteropathy.</title>
        <authorList>
            <person name="Kaur K."/>
            <person name="Zhang Q."/>
            <person name="Beckler D."/>
            <person name="Munir S."/>
            <person name="Li L."/>
            <person name="Kinsley K."/>
            <person name="Herron L."/>
            <person name="Peterson A."/>
            <person name="May B."/>
            <person name="Singh S."/>
            <person name="Gebhart C."/>
            <person name="Kapur V."/>
        </authorList>
    </citation>
    <scope>NUCLEOTIDE SEQUENCE [LARGE SCALE GENOMIC DNA]</scope>
    <source>
        <strain evidence="13 14">PHE/MN1-00</strain>
    </source>
</reference>
<dbReference type="Pfam" id="PF01544">
    <property type="entry name" value="CorA"/>
    <property type="match status" value="1"/>
</dbReference>
<evidence type="ECO:0000256" key="11">
    <source>
        <dbReference type="ARBA" id="ARBA00045497"/>
    </source>
</evidence>
<keyword evidence="7 12" id="KW-1133">Transmembrane helix</keyword>
<keyword evidence="6" id="KW-0460">Magnesium</keyword>
<dbReference type="GO" id="GO:0015095">
    <property type="term" value="F:magnesium ion transmembrane transporter activity"/>
    <property type="evidence" value="ECO:0007669"/>
    <property type="project" value="TreeGrafter"/>
</dbReference>
<evidence type="ECO:0000256" key="3">
    <source>
        <dbReference type="ARBA" id="ARBA00022448"/>
    </source>
</evidence>
<dbReference type="GO" id="GO:0005886">
    <property type="term" value="C:plasma membrane"/>
    <property type="evidence" value="ECO:0007669"/>
    <property type="project" value="UniProtKB-SubCell"/>
</dbReference>
<dbReference type="RefSeq" id="WP_011526180.1">
    <property type="nucleotide sequence ID" value="NC_008011.1"/>
</dbReference>
<evidence type="ECO:0000313" key="14">
    <source>
        <dbReference type="Proteomes" id="UP000002430"/>
    </source>
</evidence>
<gene>
    <name evidence="13" type="primary">corA</name>
    <name evidence="13" type="ordered locus">LI0097</name>
</gene>
<keyword evidence="4" id="KW-1003">Cell membrane</keyword>
<keyword evidence="14" id="KW-1185">Reference proteome</keyword>
<dbReference type="InterPro" id="IPR002523">
    <property type="entry name" value="MgTranspt_CorA/ZnTranspt_ZntB"/>
</dbReference>
<dbReference type="HOGENOM" id="CLU_007127_0_1_7"/>
<feature type="transmembrane region" description="Helical" evidence="12">
    <location>
        <begin position="253"/>
        <end position="272"/>
    </location>
</feature>
<evidence type="ECO:0000256" key="8">
    <source>
        <dbReference type="ARBA" id="ARBA00023065"/>
    </source>
</evidence>
<comment type="catalytic activity">
    <reaction evidence="10">
        <text>Mg(2+)(in) = Mg(2+)(out)</text>
        <dbReference type="Rhea" id="RHEA:29827"/>
        <dbReference type="ChEBI" id="CHEBI:18420"/>
    </reaction>
</comment>
<dbReference type="eggNOG" id="COG0598">
    <property type="taxonomic scope" value="Bacteria"/>
</dbReference>
<evidence type="ECO:0000256" key="12">
    <source>
        <dbReference type="SAM" id="Phobius"/>
    </source>
</evidence>
<dbReference type="Gene3D" id="1.20.58.340">
    <property type="entry name" value="Magnesium transport protein CorA, transmembrane region"/>
    <property type="match status" value="1"/>
</dbReference>
<dbReference type="Proteomes" id="UP000002430">
    <property type="component" value="Chromosome"/>
</dbReference>
<dbReference type="GO" id="GO:0050897">
    <property type="term" value="F:cobalt ion binding"/>
    <property type="evidence" value="ECO:0007669"/>
    <property type="project" value="TreeGrafter"/>
</dbReference>
<evidence type="ECO:0000256" key="9">
    <source>
        <dbReference type="ARBA" id="ARBA00023136"/>
    </source>
</evidence>
<comment type="function">
    <text evidence="11">Mediates influx of magnesium ions. Alternates between open and closed states. Activated by low cytoplasmic Mg(2+) levels. Inactive when cytoplasmic Mg(2+) levels are high.</text>
</comment>
<evidence type="ECO:0000256" key="2">
    <source>
        <dbReference type="ARBA" id="ARBA00009765"/>
    </source>
</evidence>
<dbReference type="InterPro" id="IPR045863">
    <property type="entry name" value="CorA_TM1_TM2"/>
</dbReference>
<evidence type="ECO:0000256" key="5">
    <source>
        <dbReference type="ARBA" id="ARBA00022692"/>
    </source>
</evidence>
<dbReference type="FunFam" id="1.20.58.340:FF:000004">
    <property type="entry name" value="Magnesium transport protein CorA"/>
    <property type="match status" value="1"/>
</dbReference>
<dbReference type="PANTHER" id="PTHR46494">
    <property type="entry name" value="CORA FAMILY METAL ION TRANSPORTER (EUROFUNG)"/>
    <property type="match status" value="1"/>
</dbReference>
<dbReference type="OrthoDB" id="9803416at2"/>
<name>Q1MS72_LAWIP</name>
<comment type="subcellular location">
    <subcellularLocation>
        <location evidence="1">Cell membrane</location>
        <topology evidence="1">Multi-pass membrane protein</topology>
    </subcellularLocation>
</comment>